<dbReference type="InParanoid" id="K9U3S0"/>
<dbReference type="SUPFAM" id="SSF56214">
    <property type="entry name" value="4'-phosphopantetheinyl transferase"/>
    <property type="match status" value="1"/>
</dbReference>
<dbReference type="OrthoDB" id="517356at2"/>
<reference evidence="5 6" key="1">
    <citation type="submission" date="2012-06" db="EMBL/GenBank/DDBJ databases">
        <title>Finished chromosome of genome of Chroococcidiopsis thermalis PCC 7203.</title>
        <authorList>
            <consortium name="US DOE Joint Genome Institute"/>
            <person name="Gugger M."/>
            <person name="Coursin T."/>
            <person name="Rippka R."/>
            <person name="Tandeau De Marsac N."/>
            <person name="Huntemann M."/>
            <person name="Wei C.-L."/>
            <person name="Han J."/>
            <person name="Detter J.C."/>
            <person name="Han C."/>
            <person name="Tapia R."/>
            <person name="Davenport K."/>
            <person name="Daligault H."/>
            <person name="Erkkila T."/>
            <person name="Gu W."/>
            <person name="Munk A.C.C."/>
            <person name="Teshima H."/>
            <person name="Xu Y."/>
            <person name="Chain P."/>
            <person name="Chen A."/>
            <person name="Krypides N."/>
            <person name="Mavromatis K."/>
            <person name="Markowitz V."/>
            <person name="Szeto E."/>
            <person name="Ivanova N."/>
            <person name="Mikhailova N."/>
            <person name="Ovchinnikova G."/>
            <person name="Pagani I."/>
            <person name="Pati A."/>
            <person name="Goodwin L."/>
            <person name="Peters L."/>
            <person name="Pitluck S."/>
            <person name="Woyke T."/>
            <person name="Kerfeld C."/>
        </authorList>
    </citation>
    <scope>NUCLEOTIDE SEQUENCE [LARGE SCALE GENOMIC DNA]</scope>
    <source>
        <strain evidence="5 6">PCC 7203</strain>
    </source>
</reference>
<name>K9U3S0_CHRTP</name>
<dbReference type="KEGG" id="cthe:Chro_3651"/>
<dbReference type="GO" id="GO:0000287">
    <property type="term" value="F:magnesium ion binding"/>
    <property type="evidence" value="ECO:0007669"/>
    <property type="project" value="InterPro"/>
</dbReference>
<evidence type="ECO:0000256" key="1">
    <source>
        <dbReference type="ARBA" id="ARBA00022679"/>
    </source>
</evidence>
<feature type="domain" description="4'-phosphopantetheinyl transferase" evidence="4">
    <location>
        <begin position="13"/>
        <end position="110"/>
    </location>
</feature>
<proteinExistence type="predicted"/>
<dbReference type="GO" id="GO:0006633">
    <property type="term" value="P:fatty acid biosynthetic process"/>
    <property type="evidence" value="ECO:0007669"/>
    <property type="project" value="InterPro"/>
</dbReference>
<dbReference type="EMBL" id="CP003597">
    <property type="protein sequence ID" value="AFY89096.1"/>
    <property type="molecule type" value="Genomic_DNA"/>
</dbReference>
<accession>K9U3S0</accession>
<sequence length="137" mass="15533">MYVESELTDGVVGLGIDIASIHRIAKFIDRYDRETLLMLFTPTEIERCQSNCDRDRSYAICFATKEAVGKALGTGLVGIDWNEIEANITHNKIAIALYGKARMQAIERGIQTWIAQWLCWDDHILVHVLAYSEASRE</sequence>
<dbReference type="InterPro" id="IPR004568">
    <property type="entry name" value="Ppantetheine-prot_Trfase_dom"/>
</dbReference>
<dbReference type="STRING" id="251229.Chro_3651"/>
<keyword evidence="1 5" id="KW-0808">Transferase</keyword>
<evidence type="ECO:0000256" key="3">
    <source>
        <dbReference type="ARBA" id="ARBA00022842"/>
    </source>
</evidence>
<dbReference type="RefSeq" id="WP_015155640.1">
    <property type="nucleotide sequence ID" value="NC_019695.1"/>
</dbReference>
<evidence type="ECO:0000313" key="5">
    <source>
        <dbReference type="EMBL" id="AFY89096.1"/>
    </source>
</evidence>
<dbReference type="InterPro" id="IPR008278">
    <property type="entry name" value="4-PPantetheinyl_Trfase_dom"/>
</dbReference>
<dbReference type="Gene3D" id="3.90.470.20">
    <property type="entry name" value="4'-phosphopantetheinyl transferase domain"/>
    <property type="match status" value="1"/>
</dbReference>
<dbReference type="NCBIfam" id="TIGR00556">
    <property type="entry name" value="pantethn_trn"/>
    <property type="match status" value="1"/>
</dbReference>
<dbReference type="GO" id="GO:0008897">
    <property type="term" value="F:holo-[acyl-carrier-protein] synthase activity"/>
    <property type="evidence" value="ECO:0007669"/>
    <property type="project" value="InterPro"/>
</dbReference>
<keyword evidence="2" id="KW-0479">Metal-binding</keyword>
<dbReference type="HOGENOM" id="CLU_089696_0_2_3"/>
<dbReference type="InterPro" id="IPR037143">
    <property type="entry name" value="4-PPantetheinyl_Trfase_dom_sf"/>
</dbReference>
<protein>
    <submittedName>
        <fullName evidence="5">4'-phosphopantetheinyl transferase</fullName>
    </submittedName>
</protein>
<keyword evidence="3" id="KW-0460">Magnesium</keyword>
<dbReference type="eggNOG" id="COG0736">
    <property type="taxonomic scope" value="Bacteria"/>
</dbReference>
<dbReference type="Pfam" id="PF01648">
    <property type="entry name" value="ACPS"/>
    <property type="match status" value="1"/>
</dbReference>
<organism evidence="5 6">
    <name type="scientific">Chroococcidiopsis thermalis (strain PCC 7203)</name>
    <dbReference type="NCBI Taxonomy" id="251229"/>
    <lineage>
        <taxon>Bacteria</taxon>
        <taxon>Bacillati</taxon>
        <taxon>Cyanobacteriota</taxon>
        <taxon>Cyanophyceae</taxon>
        <taxon>Chroococcidiopsidales</taxon>
        <taxon>Chroococcidiopsidaceae</taxon>
        <taxon>Chroococcidiopsis</taxon>
    </lineage>
</organism>
<evidence type="ECO:0000259" key="4">
    <source>
        <dbReference type="Pfam" id="PF01648"/>
    </source>
</evidence>
<gene>
    <name evidence="5" type="ORF">Chro_3651</name>
</gene>
<dbReference type="AlphaFoldDB" id="K9U3S0"/>
<evidence type="ECO:0000313" key="6">
    <source>
        <dbReference type="Proteomes" id="UP000010384"/>
    </source>
</evidence>
<keyword evidence="6" id="KW-1185">Reference proteome</keyword>
<dbReference type="Proteomes" id="UP000010384">
    <property type="component" value="Chromosome"/>
</dbReference>
<evidence type="ECO:0000256" key="2">
    <source>
        <dbReference type="ARBA" id="ARBA00022723"/>
    </source>
</evidence>